<protein>
    <submittedName>
        <fullName evidence="1">Uncharacterized protein</fullName>
    </submittedName>
</protein>
<keyword evidence="2" id="KW-1185">Reference proteome</keyword>
<organism evidence="1 2">
    <name type="scientific">Vaccinium darrowii</name>
    <dbReference type="NCBI Taxonomy" id="229202"/>
    <lineage>
        <taxon>Eukaryota</taxon>
        <taxon>Viridiplantae</taxon>
        <taxon>Streptophyta</taxon>
        <taxon>Embryophyta</taxon>
        <taxon>Tracheophyta</taxon>
        <taxon>Spermatophyta</taxon>
        <taxon>Magnoliopsida</taxon>
        <taxon>eudicotyledons</taxon>
        <taxon>Gunneridae</taxon>
        <taxon>Pentapetalae</taxon>
        <taxon>asterids</taxon>
        <taxon>Ericales</taxon>
        <taxon>Ericaceae</taxon>
        <taxon>Vaccinioideae</taxon>
        <taxon>Vaccinieae</taxon>
        <taxon>Vaccinium</taxon>
    </lineage>
</organism>
<reference evidence="1 2" key="1">
    <citation type="journal article" date="2021" name="Hortic Res">
        <title>High-quality reference genome and annotation aids understanding of berry development for evergreen blueberry (Vaccinium darrowii).</title>
        <authorList>
            <person name="Yu J."/>
            <person name="Hulse-Kemp A.M."/>
            <person name="Babiker E."/>
            <person name="Staton M."/>
        </authorList>
    </citation>
    <scope>NUCLEOTIDE SEQUENCE [LARGE SCALE GENOMIC DNA]</scope>
    <source>
        <strain evidence="2">cv. NJ 8807/NJ 8810</strain>
        <tissue evidence="1">Young leaf</tissue>
    </source>
</reference>
<evidence type="ECO:0000313" key="1">
    <source>
        <dbReference type="EMBL" id="KAH7860278.1"/>
    </source>
</evidence>
<dbReference type="Proteomes" id="UP000828048">
    <property type="component" value="Chromosome 4"/>
</dbReference>
<evidence type="ECO:0000313" key="2">
    <source>
        <dbReference type="Proteomes" id="UP000828048"/>
    </source>
</evidence>
<proteinExistence type="predicted"/>
<name>A0ACB7Z314_9ERIC</name>
<comment type="caution">
    <text evidence="1">The sequence shown here is derived from an EMBL/GenBank/DDBJ whole genome shotgun (WGS) entry which is preliminary data.</text>
</comment>
<accession>A0ACB7Z314</accession>
<sequence length="409" mass="45943">MGGLYMLIIFISKDERNNALSNPTLKEWFAYFKPWNGEPASLSRFVWLKCRGVPIQAWNTSTFRRIGESWGEFINLDEETMKELSYDIGRMLITTDYDFPIDEWINILINGRNYRVRVWKEPCDDPFAVIFKTQVNTGVQTGASIDSMIHFQDKNNNISYGVNLENVKDLLTGDLVEDEQADLKGVKDPFTTKPTVLDAQSVTVKGGQIDRSLNIPMQDGSLALAMASNFSQDLESFVEDSEDPIMEPCQNQPKAVGIKAHLIEKVNQEFAYKNSDRKTLCLDGPIVIGSDNSIRASQLPSINLQVDLNPKEARKALRKRIGESSLSHEASEFVENTLNFVSQGQQHDPILSELHATTKALTLSQPMWIYGAIEDPAVGLYFILLVDFCLLEEGFDHCGSCCSMSALSF</sequence>
<gene>
    <name evidence="1" type="ORF">Vadar_011566</name>
</gene>
<dbReference type="EMBL" id="CM037154">
    <property type="protein sequence ID" value="KAH7860278.1"/>
    <property type="molecule type" value="Genomic_DNA"/>
</dbReference>